<evidence type="ECO:0000313" key="8">
    <source>
        <dbReference type="EMBL" id="AKS28478.1"/>
    </source>
</evidence>
<dbReference type="GO" id="GO:0003735">
    <property type="term" value="F:structural constituent of ribosome"/>
    <property type="evidence" value="ECO:0007669"/>
    <property type="project" value="InterPro"/>
</dbReference>
<dbReference type="Pfam" id="PF03948">
    <property type="entry name" value="Ribosomal_L9_C"/>
    <property type="match status" value="1"/>
</dbReference>
<dbReference type="Gene3D" id="3.10.430.100">
    <property type="entry name" value="Ribosomal protein L9, C-terminal domain"/>
    <property type="match status" value="1"/>
</dbReference>
<keyword evidence="2" id="KW-0699">rRNA-binding</keyword>
<dbReference type="InterPro" id="IPR009027">
    <property type="entry name" value="Ribosomal_bL9/RNase_H1_N"/>
</dbReference>
<dbReference type="SUPFAM" id="SSF55658">
    <property type="entry name" value="L9 N-domain-like"/>
    <property type="match status" value="1"/>
</dbReference>
<evidence type="ECO:0000256" key="1">
    <source>
        <dbReference type="ARBA" id="ARBA00010605"/>
    </source>
</evidence>
<keyword evidence="5" id="KW-0687">Ribonucleoprotein</keyword>
<dbReference type="Pfam" id="PF01281">
    <property type="entry name" value="Ribosomal_L9_N"/>
    <property type="match status" value="1"/>
</dbReference>
<keyword evidence="4 8" id="KW-0689">Ribosomal protein</keyword>
<dbReference type="GeneID" id="26939238"/>
<dbReference type="GO" id="GO:0005840">
    <property type="term" value="C:ribosome"/>
    <property type="evidence" value="ECO:0007669"/>
    <property type="project" value="UniProtKB-KW"/>
</dbReference>
<geneLocation type="plastid" evidence="8"/>
<evidence type="ECO:0000259" key="7">
    <source>
        <dbReference type="PROSITE" id="PS00651"/>
    </source>
</evidence>
<dbReference type="PROSITE" id="PS00651">
    <property type="entry name" value="RIBOSOMAL_L9"/>
    <property type="match status" value="1"/>
</dbReference>
<dbReference type="InterPro" id="IPR020069">
    <property type="entry name" value="Ribosomal_bL9_C"/>
</dbReference>
<dbReference type="AlphaFoldDB" id="A0A126G310"/>
<dbReference type="Gene3D" id="3.40.5.10">
    <property type="entry name" value="Ribosomal protein L9, N-terminal domain"/>
    <property type="match status" value="1"/>
</dbReference>
<dbReference type="InterPro" id="IPR036791">
    <property type="entry name" value="Ribosomal_bL9_C_sf"/>
</dbReference>
<feature type="domain" description="Ribosomal protein L9" evidence="7">
    <location>
        <begin position="18"/>
        <end position="45"/>
    </location>
</feature>
<dbReference type="InterPro" id="IPR000244">
    <property type="entry name" value="Ribosomal_bL9"/>
</dbReference>
<name>A0A126G310_WILSC</name>
<proteinExistence type="inferred from homology"/>
<keyword evidence="3" id="KW-0694">RNA-binding</keyword>
<dbReference type="RefSeq" id="YP_009237431.1">
    <property type="nucleotide sequence ID" value="NC_029576.1"/>
</dbReference>
<evidence type="ECO:0000256" key="6">
    <source>
        <dbReference type="ARBA" id="ARBA00035427"/>
    </source>
</evidence>
<dbReference type="InterPro" id="IPR036935">
    <property type="entry name" value="Ribosomal_bL9_N_sf"/>
</dbReference>
<evidence type="ECO:0000256" key="3">
    <source>
        <dbReference type="ARBA" id="ARBA00022884"/>
    </source>
</evidence>
<dbReference type="GO" id="GO:1990904">
    <property type="term" value="C:ribonucleoprotein complex"/>
    <property type="evidence" value="ECO:0007669"/>
    <property type="project" value="UniProtKB-KW"/>
</dbReference>
<gene>
    <name evidence="8" type="primary">rpl9</name>
</gene>
<reference evidence="8" key="1">
    <citation type="submission" date="2015-03" db="EMBL/GenBank/DDBJ databases">
        <title>Plastid genome analysis of the type material of Wildemania schizophylla (Bangiales, Rhodophyta).</title>
        <authorList>
            <person name="Hughey J.R."/>
        </authorList>
    </citation>
    <scope>NUCLEOTIDE SEQUENCE</scope>
</reference>
<accession>A0A126G310</accession>
<dbReference type="HAMAP" id="MF_00503">
    <property type="entry name" value="Ribosomal_bL9"/>
    <property type="match status" value="1"/>
</dbReference>
<dbReference type="EMBL" id="KR020505">
    <property type="protein sequence ID" value="AKS28478.1"/>
    <property type="molecule type" value="Genomic_DNA"/>
</dbReference>
<sequence length="155" mass="17395">MSKKIVTVVLKENIQKLGSNNDLVKVAAGYARNFLIPNKMAIIATDGILSQQTLYESVRQEKLTIAREEAQKVRILLEEIQKFSVSKKTGDGQTIFGSVTEKEIAQIIKNTTNIDVDKQNIFLPDIKTIGIYSIEIKLFNQVNANIQLQVFPESN</sequence>
<dbReference type="NCBIfam" id="TIGR00158">
    <property type="entry name" value="L9"/>
    <property type="match status" value="1"/>
</dbReference>
<dbReference type="PANTHER" id="PTHR21368">
    <property type="entry name" value="50S RIBOSOMAL PROTEIN L9"/>
    <property type="match status" value="1"/>
</dbReference>
<protein>
    <recommendedName>
        <fullName evidence="6">50S ribosomal protein L9, chloroplastic</fullName>
    </recommendedName>
</protein>
<dbReference type="SUPFAM" id="SSF55653">
    <property type="entry name" value="Ribosomal protein L9 C-domain"/>
    <property type="match status" value="1"/>
</dbReference>
<organism evidence="8">
    <name type="scientific">Wildemania schizophylla</name>
    <name type="common">Red alga</name>
    <name type="synonym">Porphyra schizophylla</name>
    <dbReference type="NCBI Taxonomy" id="1134705"/>
    <lineage>
        <taxon>Eukaryota</taxon>
        <taxon>Rhodophyta</taxon>
        <taxon>Bangiophyceae</taxon>
        <taxon>Bangiales</taxon>
        <taxon>Bangiaceae</taxon>
        <taxon>Wildemania</taxon>
    </lineage>
</organism>
<comment type="similarity">
    <text evidence="1">Belongs to the bacterial ribosomal protein bL9 family.</text>
</comment>
<dbReference type="GO" id="GO:0019843">
    <property type="term" value="F:rRNA binding"/>
    <property type="evidence" value="ECO:0007669"/>
    <property type="project" value="UniProtKB-KW"/>
</dbReference>
<keyword evidence="8" id="KW-0934">Plastid</keyword>
<dbReference type="GO" id="GO:0006412">
    <property type="term" value="P:translation"/>
    <property type="evidence" value="ECO:0007669"/>
    <property type="project" value="InterPro"/>
</dbReference>
<dbReference type="InterPro" id="IPR020594">
    <property type="entry name" value="Ribosomal_bL9_bac/chp"/>
</dbReference>
<evidence type="ECO:0000256" key="2">
    <source>
        <dbReference type="ARBA" id="ARBA00022730"/>
    </source>
</evidence>
<evidence type="ECO:0000256" key="4">
    <source>
        <dbReference type="ARBA" id="ARBA00022980"/>
    </source>
</evidence>
<evidence type="ECO:0000256" key="5">
    <source>
        <dbReference type="ARBA" id="ARBA00023274"/>
    </source>
</evidence>
<dbReference type="InterPro" id="IPR020070">
    <property type="entry name" value="Ribosomal_bL9_N"/>
</dbReference>